<comment type="similarity">
    <text evidence="2">Belongs to the acyl-CoA dehydrogenase family.</text>
</comment>
<gene>
    <name evidence="8" type="ORF">Q8814_11390</name>
</gene>
<dbReference type="InterPro" id="IPR036250">
    <property type="entry name" value="AcylCo_DH-like_C"/>
</dbReference>
<dbReference type="PANTHER" id="PTHR43884">
    <property type="entry name" value="ACYL-COA DEHYDROGENASE"/>
    <property type="match status" value="1"/>
</dbReference>
<dbReference type="Gene3D" id="1.10.540.10">
    <property type="entry name" value="Acyl-CoA dehydrogenase/oxidase, N-terminal domain"/>
    <property type="match status" value="1"/>
</dbReference>
<accession>A0ABU7JS49</accession>
<dbReference type="InterPro" id="IPR009100">
    <property type="entry name" value="AcylCoA_DH/oxidase_NM_dom_sf"/>
</dbReference>
<reference evidence="8 9" key="1">
    <citation type="submission" date="2023-08" db="EMBL/GenBank/DDBJ databases">
        <authorList>
            <person name="Girao M."/>
            <person name="Carvalho M.F."/>
        </authorList>
    </citation>
    <scope>NUCLEOTIDE SEQUENCE [LARGE SCALE GENOMIC DNA]</scope>
    <source>
        <strain evidence="8 9">CC-R104</strain>
    </source>
</reference>
<dbReference type="InterPro" id="IPR046373">
    <property type="entry name" value="Acyl-CoA_Oxase/DH_mid-dom_sf"/>
</dbReference>
<dbReference type="InterPro" id="IPR037069">
    <property type="entry name" value="AcylCoA_DH/ox_N_sf"/>
</dbReference>
<dbReference type="EMBL" id="JAUZMZ010000052">
    <property type="protein sequence ID" value="MEE2032709.1"/>
    <property type="molecule type" value="Genomic_DNA"/>
</dbReference>
<keyword evidence="4" id="KW-0274">FAD</keyword>
<comment type="caution">
    <text evidence="8">The sequence shown here is derived from an EMBL/GenBank/DDBJ whole genome shotgun (WGS) entry which is preliminary data.</text>
</comment>
<evidence type="ECO:0000256" key="3">
    <source>
        <dbReference type="ARBA" id="ARBA00022630"/>
    </source>
</evidence>
<dbReference type="EC" id="1.-.-.-" evidence="8"/>
<protein>
    <submittedName>
        <fullName evidence="8">Acyl-CoA dehydrogenase family protein</fullName>
        <ecNumber evidence="8">1.-.-.-</ecNumber>
    </submittedName>
</protein>
<evidence type="ECO:0000256" key="4">
    <source>
        <dbReference type="ARBA" id="ARBA00022827"/>
    </source>
</evidence>
<evidence type="ECO:0000259" key="6">
    <source>
        <dbReference type="Pfam" id="PF00441"/>
    </source>
</evidence>
<evidence type="ECO:0000313" key="9">
    <source>
        <dbReference type="Proteomes" id="UP001331936"/>
    </source>
</evidence>
<dbReference type="GO" id="GO:0016491">
    <property type="term" value="F:oxidoreductase activity"/>
    <property type="evidence" value="ECO:0007669"/>
    <property type="project" value="UniProtKB-KW"/>
</dbReference>
<dbReference type="PANTHER" id="PTHR43884:SF20">
    <property type="entry name" value="ACYL-COA DEHYDROGENASE FADE28"/>
    <property type="match status" value="1"/>
</dbReference>
<feature type="domain" description="Acyl-CoA dehydrogenase/oxidase N-terminal" evidence="7">
    <location>
        <begin position="6"/>
        <end position="118"/>
    </location>
</feature>
<dbReference type="InterPro" id="IPR013786">
    <property type="entry name" value="AcylCoA_DH/ox_N"/>
</dbReference>
<dbReference type="RefSeq" id="WP_330152125.1">
    <property type="nucleotide sequence ID" value="NZ_JAUZMZ010000052.1"/>
</dbReference>
<evidence type="ECO:0000259" key="7">
    <source>
        <dbReference type="Pfam" id="PF02771"/>
    </source>
</evidence>
<sequence>MDFTLTEAQQDLAGLTRSIVTDIVTNEHLRALDATDDRIDHVLWDALASSGVLGAALPEPVGGDGYGPLEQASILLELGRGVAAIPYLTSIAVSASAIAEFGTDAQRSAWGEPAAAGEKILTAALAEELNDDPTAPTTRARTVGDRRVLDGVKIMVDTAPAADGFLVPAATGDGVSVFLVCADDPGVRITRQHTTDHGSYGILTLEGVELGSDRVLGTENAAGTGGAGAAPVAAWLRDRMLLGSAAYQCGVLERAVELTAQYARERLQFDRPIGSYQAVAQRLADAYIDVKAVRLTLWQAAFRISRGDSHTQELRSAAFWAADAGHRVAHTAVHVHGGVGLDEDHPVHRYFLAAKQHEFLMGSATTQLRALGRELADTPA</sequence>
<dbReference type="InterPro" id="IPR009075">
    <property type="entry name" value="AcylCo_DH/oxidase_C"/>
</dbReference>
<dbReference type="PIRSF" id="PIRSF016578">
    <property type="entry name" value="HsaA"/>
    <property type="match status" value="1"/>
</dbReference>
<evidence type="ECO:0000256" key="2">
    <source>
        <dbReference type="ARBA" id="ARBA00009347"/>
    </source>
</evidence>
<keyword evidence="5 8" id="KW-0560">Oxidoreductase</keyword>
<dbReference type="Gene3D" id="2.40.110.10">
    <property type="entry name" value="Butyryl-CoA Dehydrogenase, subunit A, domain 2"/>
    <property type="match status" value="1"/>
</dbReference>
<dbReference type="Gene3D" id="1.20.140.10">
    <property type="entry name" value="Butyryl-CoA Dehydrogenase, subunit A, domain 3"/>
    <property type="match status" value="1"/>
</dbReference>
<comment type="cofactor">
    <cofactor evidence="1">
        <name>FAD</name>
        <dbReference type="ChEBI" id="CHEBI:57692"/>
    </cofactor>
</comment>
<dbReference type="Proteomes" id="UP001331936">
    <property type="component" value="Unassembled WGS sequence"/>
</dbReference>
<keyword evidence="9" id="KW-1185">Reference proteome</keyword>
<evidence type="ECO:0000256" key="1">
    <source>
        <dbReference type="ARBA" id="ARBA00001974"/>
    </source>
</evidence>
<proteinExistence type="inferred from homology"/>
<dbReference type="Pfam" id="PF02771">
    <property type="entry name" value="Acyl-CoA_dh_N"/>
    <property type="match status" value="1"/>
</dbReference>
<feature type="domain" description="Acyl-CoA dehydrogenase/oxidase C-terminal" evidence="6">
    <location>
        <begin position="243"/>
        <end position="375"/>
    </location>
</feature>
<evidence type="ECO:0000313" key="8">
    <source>
        <dbReference type="EMBL" id="MEE2032709.1"/>
    </source>
</evidence>
<organism evidence="8 9">
    <name type="scientific">Rhodococcus chondri</name>
    <dbReference type="NCBI Taxonomy" id="3065941"/>
    <lineage>
        <taxon>Bacteria</taxon>
        <taxon>Bacillati</taxon>
        <taxon>Actinomycetota</taxon>
        <taxon>Actinomycetes</taxon>
        <taxon>Mycobacteriales</taxon>
        <taxon>Nocardiaceae</taxon>
        <taxon>Rhodococcus</taxon>
    </lineage>
</organism>
<keyword evidence="3" id="KW-0285">Flavoprotein</keyword>
<dbReference type="CDD" id="cd00567">
    <property type="entry name" value="ACAD"/>
    <property type="match status" value="1"/>
</dbReference>
<dbReference type="SUPFAM" id="SSF47203">
    <property type="entry name" value="Acyl-CoA dehydrogenase C-terminal domain-like"/>
    <property type="match status" value="1"/>
</dbReference>
<dbReference type="SUPFAM" id="SSF56645">
    <property type="entry name" value="Acyl-CoA dehydrogenase NM domain-like"/>
    <property type="match status" value="1"/>
</dbReference>
<name>A0ABU7JS49_9NOCA</name>
<dbReference type="Pfam" id="PF00441">
    <property type="entry name" value="Acyl-CoA_dh_1"/>
    <property type="match status" value="1"/>
</dbReference>
<evidence type="ECO:0000256" key="5">
    <source>
        <dbReference type="ARBA" id="ARBA00023002"/>
    </source>
</evidence>